<dbReference type="AlphaFoldDB" id="A0A1X7SRK8"/>
<feature type="domain" description="Ig-like" evidence="1">
    <location>
        <begin position="346"/>
        <end position="429"/>
    </location>
</feature>
<accession>A0A1X7SRK8</accession>
<dbReference type="InterPro" id="IPR007110">
    <property type="entry name" value="Ig-like_dom"/>
</dbReference>
<evidence type="ECO:0000259" key="1">
    <source>
        <dbReference type="PROSITE" id="PS50835"/>
    </source>
</evidence>
<dbReference type="OrthoDB" id="5950222at2759"/>
<reference evidence="2" key="1">
    <citation type="submission" date="2017-05" db="UniProtKB">
        <authorList>
            <consortium name="EnsemblMetazoa"/>
        </authorList>
    </citation>
    <scope>IDENTIFICATION</scope>
</reference>
<name>A0A1X7SRK8_AMPQE</name>
<protein>
    <recommendedName>
        <fullName evidence="1">Ig-like domain-containing protein</fullName>
    </recommendedName>
</protein>
<proteinExistence type="predicted"/>
<evidence type="ECO:0000313" key="2">
    <source>
        <dbReference type="EnsemblMetazoa" id="Aqu2.1.04779_001"/>
    </source>
</evidence>
<sequence length="442" mass="47951">PNRVYVQMPNTTKVLTAKIREGVNTTLDCGLLIDKITANPLTRNHYTYWTVSIKQYDGSFSADFANVTAGESSAGLEIFGDNDRLLRSANAKQSNIGVFTCHFCYEEFDILTRHSVHSTCTNSSSDINIPNPLFVGTVRINLITGTHTPTIDRNQSSVSDPSVRIGITLCLNTLKDQNTSVSVICSQLGTIIDKPTANFNGNPIVNGVLFAVQDEVLTILPGFYQYQGELTCVLSNHFGNDTETTLLLFDAISNFSDSINGVPDNQCPPNTPSNVICPGNGQQVDLNCGTNFMNSINITSPDSITVTDRNLSFTVGPNDYGTYTCTAFNECNQSPSTVVLQQCTLPDICLVGPQTGGSQTIDNHCFSNIQSMAGAAIDCDVKFNCSNENEDPVTLTQRMWFIDGVLQTTTNSKISIAQPGSYTCVVIHSCGTMRLHLASIPR</sequence>
<dbReference type="PROSITE" id="PS50835">
    <property type="entry name" value="IG_LIKE"/>
    <property type="match status" value="1"/>
</dbReference>
<dbReference type="InParanoid" id="A0A1X7SRK8"/>
<dbReference type="EnsemblMetazoa" id="Aqu2.1.04779_001">
    <property type="protein sequence ID" value="Aqu2.1.04779_001"/>
    <property type="gene ID" value="Aqu2.1.04779"/>
</dbReference>
<organism evidence="2">
    <name type="scientific">Amphimedon queenslandica</name>
    <name type="common">Sponge</name>
    <dbReference type="NCBI Taxonomy" id="400682"/>
    <lineage>
        <taxon>Eukaryota</taxon>
        <taxon>Metazoa</taxon>
        <taxon>Porifera</taxon>
        <taxon>Demospongiae</taxon>
        <taxon>Heteroscleromorpha</taxon>
        <taxon>Haplosclerida</taxon>
        <taxon>Niphatidae</taxon>
        <taxon>Amphimedon</taxon>
    </lineage>
</organism>